<feature type="compositionally biased region" description="Low complexity" evidence="5">
    <location>
        <begin position="47"/>
        <end position="67"/>
    </location>
</feature>
<sequence>MLNSFRTLQSNLLEEDDRNEEREERRNLLDGSSASAEGGVADVAPVSGTSLASTGTTVTTCTAASTGMNPQDDLEQQAADDNNINSGSTATTPIQSNHADAKEQERLLGRKQPQSLQAGNSAGLASVVARRRGRRRKRRNRSGSNVSEKDKDLEYTNSGALGGPLDALCSTCLRTLCFDRTMVRNTLSCMNVMARVVVWFSVFALAAGVVWYSYELKNNGTDTHLIAWFSAGAFVLLGFPLSMGSIVAHLANYNQPHVQCYIVRILWMVPMYSMESWLCLRFHQWAIYIETLRDCYESFVLYSFFQFLIEVLGGEEALILMLKDKSPTRGSHMWGLQWCVKPWLMGQPVRRSDDLHDKNDKDKKKLASSPQHRHRNSLKRVHWNSPFFVQCKFGVLQYVLLKFVCSFLACIFETHGIYKEGDFTYKGGYLYICIVTNLSQCWALYCLILFYYATHNELGPIRPIGKFLSVKALVFFTWWQSVGIGLLYQWGLIPHYNPLDLSPGDVAKGIQDYLICVEMFFAAIVHTLVFPHSEYSPQAVQARARALNQSATNPNLWKQRKRLGRHHQYPSNHVLRNYQRDDKSSHSESRGSKGDRSFFDLEMTTLSAERNGVVESLSWENPPTGEEDVESPISPNRMRLSSVESMESDWGSTPHSSIAHYSEWEGLSDPQYSRSPQESRAQEHPPSIMQPVLNESHGTGIIDEGVDEDGRFDGAEEYDEELSSDCDLSDEFLDESSGESKPRQKQSFVRAFLDSAIPRDLRDNTVGIVKGDYVVEKKTLLHHATTSDHYDLFSQTRRANFRTRTKEQDKD</sequence>
<evidence type="ECO:0000256" key="3">
    <source>
        <dbReference type="ARBA" id="ARBA00022989"/>
    </source>
</evidence>
<feature type="compositionally biased region" description="Basic residues" evidence="5">
    <location>
        <begin position="129"/>
        <end position="141"/>
    </location>
</feature>
<feature type="compositionally biased region" description="Basic and acidic residues" evidence="5">
    <location>
        <begin position="351"/>
        <end position="365"/>
    </location>
</feature>
<dbReference type="Proteomes" id="UP001153069">
    <property type="component" value="Unassembled WGS sequence"/>
</dbReference>
<feature type="transmembrane region" description="Helical" evidence="6">
    <location>
        <begin position="429"/>
        <end position="452"/>
    </location>
</feature>
<feature type="transmembrane region" description="Helical" evidence="6">
    <location>
        <begin position="472"/>
        <end position="490"/>
    </location>
</feature>
<evidence type="ECO:0000256" key="1">
    <source>
        <dbReference type="ARBA" id="ARBA00004141"/>
    </source>
</evidence>
<feature type="region of interest" description="Disordered" evidence="5">
    <location>
        <begin position="351"/>
        <end position="375"/>
    </location>
</feature>
<accession>A0A9N8EAA8</accession>
<comment type="subcellular location">
    <subcellularLocation>
        <location evidence="1">Membrane</location>
        <topology evidence="1">Multi-pass membrane protein</topology>
    </subcellularLocation>
</comment>
<keyword evidence="2 6" id="KW-0812">Transmembrane</keyword>
<evidence type="ECO:0000313" key="7">
    <source>
        <dbReference type="EMBL" id="CAB9516735.1"/>
    </source>
</evidence>
<feature type="region of interest" description="Disordered" evidence="5">
    <location>
        <begin position="667"/>
        <end position="745"/>
    </location>
</feature>
<feature type="region of interest" description="Disordered" evidence="5">
    <location>
        <begin position="571"/>
        <end position="598"/>
    </location>
</feature>
<dbReference type="SMART" id="SM01417">
    <property type="entry name" value="Solute_trans_a"/>
    <property type="match status" value="1"/>
</dbReference>
<feature type="compositionally biased region" description="Basic and acidic residues" evidence="5">
    <location>
        <begin position="578"/>
        <end position="598"/>
    </location>
</feature>
<dbReference type="PANTHER" id="PTHR23423">
    <property type="entry name" value="ORGANIC SOLUTE TRANSPORTER-RELATED"/>
    <property type="match status" value="1"/>
</dbReference>
<dbReference type="EMBL" id="CAICTM010000802">
    <property type="protein sequence ID" value="CAB9516735.1"/>
    <property type="molecule type" value="Genomic_DNA"/>
</dbReference>
<feature type="compositionally biased region" description="Basic and acidic residues" evidence="5">
    <location>
        <begin position="19"/>
        <end position="28"/>
    </location>
</feature>
<feature type="compositionally biased region" description="Polar residues" evidence="5">
    <location>
        <begin position="79"/>
        <end position="98"/>
    </location>
</feature>
<feature type="compositionally biased region" description="Polar residues" evidence="5">
    <location>
        <begin position="670"/>
        <end position="679"/>
    </location>
</feature>
<comment type="caution">
    <text evidence="7">The sequence shown here is derived from an EMBL/GenBank/DDBJ whole genome shotgun (WGS) entry which is preliminary data.</text>
</comment>
<feature type="compositionally biased region" description="Basic and acidic residues" evidence="5">
    <location>
        <begin position="99"/>
        <end position="108"/>
    </location>
</feature>
<proteinExistence type="predicted"/>
<feature type="region of interest" description="Disordered" evidence="5">
    <location>
        <begin position="1"/>
        <end position="151"/>
    </location>
</feature>
<dbReference type="Pfam" id="PF03619">
    <property type="entry name" value="Solute_trans_a"/>
    <property type="match status" value="1"/>
</dbReference>
<evidence type="ECO:0000313" key="8">
    <source>
        <dbReference type="Proteomes" id="UP001153069"/>
    </source>
</evidence>
<evidence type="ECO:0000256" key="2">
    <source>
        <dbReference type="ARBA" id="ARBA00022692"/>
    </source>
</evidence>
<organism evidence="7 8">
    <name type="scientific">Seminavis robusta</name>
    <dbReference type="NCBI Taxonomy" id="568900"/>
    <lineage>
        <taxon>Eukaryota</taxon>
        <taxon>Sar</taxon>
        <taxon>Stramenopiles</taxon>
        <taxon>Ochrophyta</taxon>
        <taxon>Bacillariophyta</taxon>
        <taxon>Bacillariophyceae</taxon>
        <taxon>Bacillariophycidae</taxon>
        <taxon>Naviculales</taxon>
        <taxon>Naviculaceae</taxon>
        <taxon>Seminavis</taxon>
    </lineage>
</organism>
<reference evidence="7" key="1">
    <citation type="submission" date="2020-06" db="EMBL/GenBank/DDBJ databases">
        <authorList>
            <consortium name="Plant Systems Biology data submission"/>
        </authorList>
    </citation>
    <scope>NUCLEOTIDE SEQUENCE</scope>
    <source>
        <strain evidence="7">D6</strain>
    </source>
</reference>
<protein>
    <submittedName>
        <fullName evidence="7">Transmembrane protein 184C</fullName>
    </submittedName>
</protein>
<feature type="transmembrane region" description="Helical" evidence="6">
    <location>
        <begin position="395"/>
        <end position="417"/>
    </location>
</feature>
<feature type="transmembrane region" description="Helical" evidence="6">
    <location>
        <begin position="226"/>
        <end position="253"/>
    </location>
</feature>
<evidence type="ECO:0000256" key="6">
    <source>
        <dbReference type="SAM" id="Phobius"/>
    </source>
</evidence>
<evidence type="ECO:0000256" key="4">
    <source>
        <dbReference type="ARBA" id="ARBA00023136"/>
    </source>
</evidence>
<feature type="compositionally biased region" description="Polar residues" evidence="5">
    <location>
        <begin position="1"/>
        <end position="10"/>
    </location>
</feature>
<keyword evidence="4 6" id="KW-0472">Membrane</keyword>
<dbReference type="AlphaFoldDB" id="A0A9N8EAA8"/>
<keyword evidence="3 6" id="KW-1133">Transmembrane helix</keyword>
<dbReference type="GO" id="GO:0016020">
    <property type="term" value="C:membrane"/>
    <property type="evidence" value="ECO:0007669"/>
    <property type="project" value="UniProtKB-SubCell"/>
</dbReference>
<dbReference type="OrthoDB" id="5348404at2759"/>
<feature type="compositionally biased region" description="Acidic residues" evidence="5">
    <location>
        <begin position="715"/>
        <end position="737"/>
    </location>
</feature>
<evidence type="ECO:0000256" key="5">
    <source>
        <dbReference type="SAM" id="MobiDB-lite"/>
    </source>
</evidence>
<keyword evidence="8" id="KW-1185">Reference proteome</keyword>
<name>A0A9N8EAA8_9STRA</name>
<feature type="transmembrane region" description="Helical" evidence="6">
    <location>
        <begin position="192"/>
        <end position="214"/>
    </location>
</feature>
<gene>
    <name evidence="7" type="ORF">SEMRO_803_G204750.1</name>
</gene>
<dbReference type="InterPro" id="IPR005178">
    <property type="entry name" value="Ostalpha/TMEM184C"/>
</dbReference>
<feature type="region of interest" description="Disordered" evidence="5">
    <location>
        <begin position="613"/>
        <end position="636"/>
    </location>
</feature>